<feature type="domain" description="Phosphatidylglycerol lysyltransferase C-terminal" evidence="1">
    <location>
        <begin position="25"/>
        <end position="293"/>
    </location>
</feature>
<evidence type="ECO:0000313" key="2">
    <source>
        <dbReference type="EMBL" id="SFN93015.1"/>
    </source>
</evidence>
<name>A0A1I5D1A9_9FIRM</name>
<organism evidence="2 3">
    <name type="scientific">Anaerocolumna aminovalerica</name>
    <dbReference type="NCBI Taxonomy" id="1527"/>
    <lineage>
        <taxon>Bacteria</taxon>
        <taxon>Bacillati</taxon>
        <taxon>Bacillota</taxon>
        <taxon>Clostridia</taxon>
        <taxon>Lachnospirales</taxon>
        <taxon>Lachnospiraceae</taxon>
        <taxon>Anaerocolumna</taxon>
    </lineage>
</organism>
<protein>
    <recommendedName>
        <fullName evidence="1">Phosphatidylglycerol lysyltransferase C-terminal domain-containing protein</fullName>
    </recommendedName>
</protein>
<dbReference type="AlphaFoldDB" id="A0A1I5D1A9"/>
<evidence type="ECO:0000313" key="3">
    <source>
        <dbReference type="Proteomes" id="UP000198806"/>
    </source>
</evidence>
<dbReference type="OrthoDB" id="9765580at2"/>
<reference evidence="2 3" key="1">
    <citation type="submission" date="2016-10" db="EMBL/GenBank/DDBJ databases">
        <authorList>
            <person name="de Groot N.N."/>
        </authorList>
    </citation>
    <scope>NUCLEOTIDE SEQUENCE [LARGE SCALE GENOMIC DNA]</scope>
    <source>
        <strain evidence="2 3">DSM 1283</strain>
    </source>
</reference>
<evidence type="ECO:0000259" key="1">
    <source>
        <dbReference type="Pfam" id="PF09924"/>
    </source>
</evidence>
<dbReference type="PANTHER" id="PTHR41373:SF1">
    <property type="entry name" value="PHOSPHATIDYLGLYCEROL LYSYLTRANSFERASE C-TERMINAL DOMAIN-CONTAINING PROTEIN"/>
    <property type="match status" value="1"/>
</dbReference>
<dbReference type="InterPro" id="IPR016732">
    <property type="entry name" value="UCP018688"/>
</dbReference>
<dbReference type="PANTHER" id="PTHR41373">
    <property type="entry name" value="DUF2156 DOMAIN-CONTAINING PROTEIN"/>
    <property type="match status" value="1"/>
</dbReference>
<dbReference type="SUPFAM" id="SSF55729">
    <property type="entry name" value="Acyl-CoA N-acyltransferases (Nat)"/>
    <property type="match status" value="2"/>
</dbReference>
<dbReference type="RefSeq" id="WP_091684576.1">
    <property type="nucleotide sequence ID" value="NZ_BAABFM010000079.1"/>
</dbReference>
<dbReference type="Pfam" id="PF09924">
    <property type="entry name" value="LPG_synthase_C"/>
    <property type="match status" value="1"/>
</dbReference>
<dbReference type="EMBL" id="FOWD01000004">
    <property type="protein sequence ID" value="SFN93015.1"/>
    <property type="molecule type" value="Genomic_DNA"/>
</dbReference>
<dbReference type="InterPro" id="IPR024320">
    <property type="entry name" value="LPG_synthase_C"/>
</dbReference>
<dbReference type="Proteomes" id="UP000198806">
    <property type="component" value="Unassembled WGS sequence"/>
</dbReference>
<dbReference type="PIRSF" id="PIRSF018688">
    <property type="entry name" value="UCP018688"/>
    <property type="match status" value="1"/>
</dbReference>
<dbReference type="Gene3D" id="3.40.630.30">
    <property type="match status" value="1"/>
</dbReference>
<gene>
    <name evidence="2" type="ORF">SAMN04489757_104183</name>
</gene>
<sequence>MLNFKPISLESLDEIKEYLPCKNNRTCDSTVGTLFMWREFYKSEYTIYNETLFMKVQIFNGKTSFTLPVGKRPMEEGLQTLVEYTDQMNMPLTFCAIPEEALEPIKVFFKNKVEFQFDRDMSDYLYLSEDLSQLKGRRYSGQRNHMNKFKKLYPDYQYIRMNKDNLDRVIDFYDDFSKNMVKAMETAIEENKRTEEILPLIGDIGLFGGFIEVDGEIIALSVGEIINDTLYVHIEKALKEYPGSYQMIMNEFAKDSVNDSVLYINREDDAGDLGLRTSKLSYHPHKLLDKYYIKVISN</sequence>
<dbReference type="STRING" id="1527.SAMN04489757_104183"/>
<proteinExistence type="predicted"/>
<accession>A0A1I5D1A9</accession>
<keyword evidence="3" id="KW-1185">Reference proteome</keyword>
<dbReference type="InterPro" id="IPR016181">
    <property type="entry name" value="Acyl_CoA_acyltransferase"/>
</dbReference>